<sequence length="78" mass="8973">MQFKCPGAANLRNPTLEIRICPQCGEEIEIFSDEMKAACERCGFVIFNDIVSCVRWCRYAKECVGEEIYQKLMSGDER</sequence>
<gene>
    <name evidence="1" type="ORF">FTO68_07190</name>
</gene>
<keyword evidence="2" id="KW-1185">Reference proteome</keyword>
<dbReference type="AlphaFoldDB" id="A0ABD4TIK3"/>
<dbReference type="EMBL" id="VOTZ01000013">
    <property type="protein sequence ID" value="MCQ1538767.1"/>
    <property type="molecule type" value="Genomic_DNA"/>
</dbReference>
<protein>
    <recommendedName>
        <fullName evidence="3">Phosphohydrolase</fullName>
    </recommendedName>
</protein>
<reference evidence="1 2" key="1">
    <citation type="submission" date="2019-08" db="EMBL/GenBank/DDBJ databases">
        <authorList>
            <person name="Chen S.-C."/>
            <person name="Lai M.-C."/>
            <person name="You Y.-T."/>
        </authorList>
    </citation>
    <scope>NUCLEOTIDE SEQUENCE [LARGE SCALE GENOMIC DNA]</scope>
    <source>
        <strain evidence="1 2">P2F9704a</strain>
    </source>
</reference>
<dbReference type="RefSeq" id="WP_255332717.1">
    <property type="nucleotide sequence ID" value="NZ_VOTZ01000013.1"/>
</dbReference>
<accession>A0ABD4TIK3</accession>
<evidence type="ECO:0000313" key="1">
    <source>
        <dbReference type="EMBL" id="MCQ1538767.1"/>
    </source>
</evidence>
<evidence type="ECO:0008006" key="3">
    <source>
        <dbReference type="Google" id="ProtNLM"/>
    </source>
</evidence>
<comment type="caution">
    <text evidence="1">The sequence shown here is derived from an EMBL/GenBank/DDBJ whole genome shotgun (WGS) entry which is preliminary data.</text>
</comment>
<name>A0ABD4TIK3_9EURY</name>
<evidence type="ECO:0000313" key="2">
    <source>
        <dbReference type="Proteomes" id="UP001524383"/>
    </source>
</evidence>
<proteinExistence type="predicted"/>
<dbReference type="Proteomes" id="UP001524383">
    <property type="component" value="Unassembled WGS sequence"/>
</dbReference>
<organism evidence="1 2">
    <name type="scientific">Methanocalculus taiwanensis</name>
    <dbReference type="NCBI Taxonomy" id="106207"/>
    <lineage>
        <taxon>Archaea</taxon>
        <taxon>Methanobacteriati</taxon>
        <taxon>Methanobacteriota</taxon>
        <taxon>Stenosarchaea group</taxon>
        <taxon>Methanomicrobia</taxon>
        <taxon>Methanomicrobiales</taxon>
        <taxon>Methanocalculaceae</taxon>
        <taxon>Methanocalculus</taxon>
    </lineage>
</organism>